<dbReference type="OrthoDB" id="118519at2"/>
<name>A0A0G9HAR8_9GAMM</name>
<dbReference type="Gene3D" id="3.10.450.50">
    <property type="match status" value="1"/>
</dbReference>
<dbReference type="AlphaFoldDB" id="A0A0G9HAR8"/>
<organism evidence="1 2">
    <name type="scientific">Luteibacter rhizovicinus DSM 16549</name>
    <dbReference type="NCBI Taxonomy" id="1440763"/>
    <lineage>
        <taxon>Bacteria</taxon>
        <taxon>Pseudomonadati</taxon>
        <taxon>Pseudomonadota</taxon>
        <taxon>Gammaproteobacteria</taxon>
        <taxon>Lysobacterales</taxon>
        <taxon>Rhodanobacteraceae</taxon>
        <taxon>Luteibacter</taxon>
    </lineage>
</organism>
<dbReference type="CDD" id="cd00531">
    <property type="entry name" value="NTF2_like"/>
    <property type="match status" value="1"/>
</dbReference>
<dbReference type="RefSeq" id="WP_046968212.1">
    <property type="nucleotide sequence ID" value="NZ_CP017480.1"/>
</dbReference>
<gene>
    <name evidence="1" type="ORF">BJI69_09140</name>
</gene>
<dbReference type="KEGG" id="lrz:BJI69_09140"/>
<dbReference type="EMBL" id="CP017480">
    <property type="protein sequence ID" value="APG04041.1"/>
    <property type="molecule type" value="Genomic_DNA"/>
</dbReference>
<dbReference type="Pfam" id="PF13577">
    <property type="entry name" value="SnoaL_4"/>
    <property type="match status" value="1"/>
</dbReference>
<protein>
    <submittedName>
        <fullName evidence="1">Uncharacterized protein</fullName>
    </submittedName>
</protein>
<sequence length="157" mass="17425">MRNTLPFAALLLAVAAPSFADESPKAQVQQVVDTFQASLKAKDAKALGDLFLPESKAWITTLGEPSFTNVKAKHPEVTRYKQGSWQEFTDFVGKAKGSVEERFHNVRIDTDGSVASVYFDFEFLMDGKVGNHGAETWQLVRTDNGWKIAAMLYSSNF</sequence>
<keyword evidence="2" id="KW-1185">Reference proteome</keyword>
<reference evidence="2" key="1">
    <citation type="submission" date="2016-09" db="EMBL/GenBank/DDBJ databases">
        <authorList>
            <person name="Lysoe E."/>
        </authorList>
    </citation>
    <scope>NUCLEOTIDE SEQUENCE [LARGE SCALE GENOMIC DNA]</scope>
    <source>
        <strain evidence="2">LJ96T</strain>
    </source>
</reference>
<proteinExistence type="predicted"/>
<dbReference type="Proteomes" id="UP000182987">
    <property type="component" value="Chromosome"/>
</dbReference>
<dbReference type="PATRIC" id="fig|1440763.5.peg.2580"/>
<dbReference type="STRING" id="1440763.BJI69_09140"/>
<evidence type="ECO:0000313" key="2">
    <source>
        <dbReference type="Proteomes" id="UP000182987"/>
    </source>
</evidence>
<dbReference type="InterPro" id="IPR037401">
    <property type="entry name" value="SnoaL-like"/>
</dbReference>
<dbReference type="InterPro" id="IPR032710">
    <property type="entry name" value="NTF2-like_dom_sf"/>
</dbReference>
<evidence type="ECO:0000313" key="1">
    <source>
        <dbReference type="EMBL" id="APG04041.1"/>
    </source>
</evidence>
<dbReference type="SUPFAM" id="SSF54427">
    <property type="entry name" value="NTF2-like"/>
    <property type="match status" value="1"/>
</dbReference>
<accession>A0A0G9HAR8</accession>